<dbReference type="PANTHER" id="PTHR46825">
    <property type="entry name" value="D-ALANYL-D-ALANINE-CARBOXYPEPTIDASE/ENDOPEPTIDASE AMPH"/>
    <property type="match status" value="1"/>
</dbReference>
<sequence>MKPITKLTLFVFSVLTLGLFSGQNNKNEEIRKVDSLINIYTQKNAPGMAVGIIRDGKIIYKKTYGLANLEDRVPITDSTAFDIASVSKQFTAFVALLAEQEGKLSLEDDIRTYLPELAHLPYKITIRQLANHTHGLPDFTSIKRLQGFGDEFRVTNSEAVKTVLAIKSINFQPGSQYRYNNTGFMLLAEILHRVYKKEFNQILKEYIFNPLRMNHSMAVDDPEKITPNKAESYRKSAATYAKYPLGQMENGSSNIFTTLDDLCVWAANFQKPFIGNREMYNTMQQNTILNTGERVEYGLGLQTGTYKGLDIVFHGGGTAGYRSYILHIPAHHLSIILAGNNGAFDGLFIAYGLVDVLLGAHQIISPPAVKPHYTSAELKTFEGIYEMDPGNYIEVSTDGKNLYFSSDQTALPVMGDRQFGIPAIPTGNFTSQDESLIYSVGDFKFLCKKVILKPKDEAHLDLNQFVGFYKNEEFNTVYQLVVENNKLIARHPINPDIRLRFSNASSAYSYKSFFGGVDFKRDKNQTVTGFMLSGSNFSHVEFKKIK</sequence>
<evidence type="ECO:0000259" key="1">
    <source>
        <dbReference type="Pfam" id="PF00144"/>
    </source>
</evidence>
<dbReference type="Proteomes" id="UP000070513">
    <property type="component" value="Unassembled WGS sequence"/>
</dbReference>
<evidence type="ECO:0000313" key="3">
    <source>
        <dbReference type="Proteomes" id="UP000070513"/>
    </source>
</evidence>
<feature type="domain" description="Beta-lactamase-related" evidence="1">
    <location>
        <begin position="42"/>
        <end position="340"/>
    </location>
</feature>
<dbReference type="EMBL" id="LPUR01000019">
    <property type="protein sequence ID" value="KXH79137.1"/>
    <property type="molecule type" value="Genomic_DNA"/>
</dbReference>
<dbReference type="Pfam" id="PF00144">
    <property type="entry name" value="Beta-lactamase"/>
    <property type="match status" value="1"/>
</dbReference>
<proteinExistence type="predicted"/>
<accession>A0A135W2L3</accession>
<gene>
    <name evidence="2" type="ORF">AU378_21035</name>
</gene>
<evidence type="ECO:0000313" key="2">
    <source>
        <dbReference type="EMBL" id="KXH79137.1"/>
    </source>
</evidence>
<dbReference type="PANTHER" id="PTHR46825:SF9">
    <property type="entry name" value="BETA-LACTAMASE-RELATED DOMAIN-CONTAINING PROTEIN"/>
    <property type="match status" value="1"/>
</dbReference>
<dbReference type="SUPFAM" id="SSF56601">
    <property type="entry name" value="beta-lactamase/transpeptidase-like"/>
    <property type="match status" value="1"/>
</dbReference>
<dbReference type="InterPro" id="IPR012338">
    <property type="entry name" value="Beta-lactam/transpept-like"/>
</dbReference>
<dbReference type="RefSeq" id="WP_062653690.1">
    <property type="nucleotide sequence ID" value="NZ_LPUR01000019.1"/>
</dbReference>
<dbReference type="AlphaFoldDB" id="A0A135W2L3"/>
<dbReference type="InterPro" id="IPR001466">
    <property type="entry name" value="Beta-lactam-related"/>
</dbReference>
<dbReference type="Gene3D" id="3.40.710.10">
    <property type="entry name" value="DD-peptidase/beta-lactamase superfamily"/>
    <property type="match status" value="1"/>
</dbReference>
<dbReference type="OrthoDB" id="9793489at2"/>
<organism evidence="2 3">
    <name type="scientific">Chryseobacterium kwangjuense</name>
    <dbReference type="NCBI Taxonomy" id="267125"/>
    <lineage>
        <taxon>Bacteria</taxon>
        <taxon>Pseudomonadati</taxon>
        <taxon>Bacteroidota</taxon>
        <taxon>Flavobacteriia</taxon>
        <taxon>Flavobacteriales</taxon>
        <taxon>Weeksellaceae</taxon>
        <taxon>Chryseobacterium group</taxon>
        <taxon>Chryseobacterium</taxon>
    </lineage>
</organism>
<name>A0A135W2L3_9FLAO</name>
<protein>
    <recommendedName>
        <fullName evidence="1">Beta-lactamase-related domain-containing protein</fullName>
    </recommendedName>
</protein>
<reference evidence="3" key="1">
    <citation type="submission" date="2015-12" db="EMBL/GenBank/DDBJ databases">
        <title>Genome sequence of a biocontrol rhizobacterium Chryseobacterium kwangjuense strain KJ1R5 isolated from pepper (Capsicum annuum L.).</title>
        <authorList>
            <person name="Jeong J.-J."/>
            <person name="Park H."/>
            <person name="Mannaa M."/>
            <person name="Sang M.K."/>
            <person name="Choi I.-G."/>
            <person name="Kim K.D."/>
        </authorList>
    </citation>
    <scope>NUCLEOTIDE SEQUENCE [LARGE SCALE GENOMIC DNA]</scope>
    <source>
        <strain evidence="3">KJ1R5</strain>
    </source>
</reference>
<reference evidence="2 3" key="2">
    <citation type="journal article" date="2016" name="Genome Announc.">
        <title>Draft Genome Sequence of a Biocontrol Rhizobacterium, Chryseobacterium kwangjuense Strain KJ1R5, Isolated from Pepper (Capsicum annuum).</title>
        <authorList>
            <person name="Jeong J.J."/>
            <person name="Park H."/>
            <person name="Park B.H."/>
            <person name="Mannaa M."/>
            <person name="Sang M.K."/>
            <person name="Choi I.G."/>
            <person name="Kim K.D."/>
        </authorList>
    </citation>
    <scope>NUCLEOTIDE SEQUENCE [LARGE SCALE GENOMIC DNA]</scope>
    <source>
        <strain evidence="2 3">KJ1R5</strain>
    </source>
</reference>
<comment type="caution">
    <text evidence="2">The sequence shown here is derived from an EMBL/GenBank/DDBJ whole genome shotgun (WGS) entry which is preliminary data.</text>
</comment>
<dbReference type="InterPro" id="IPR050491">
    <property type="entry name" value="AmpC-like"/>
</dbReference>